<accession>A0A8T8T784</accession>
<feature type="region of interest" description="Disordered" evidence="1">
    <location>
        <begin position="497"/>
        <end position="570"/>
    </location>
</feature>
<sequence>MAAMEVTGSAASTATSTAAPTITDEDTATATTTARSSSGGASSTHAASSLPLRNKHCHFVLLAEFDIDKGSTLAHQYPAPIGHDDHILAELMLPDGAHARSEDWTIFFLKQTSPRAHQKRVSVHANLNGDSAAGTLANGSAAAATTEADSSKQIDTDIVYVLNLVRTKHDNSVRRGAMVKAMCIGTSHPYVQIFKPTLLLALDDYFADPGMDCLARLYEAINEMNLTPMPTFSRAEKMILRSSERRDLFEERFAVAPRKDDKEAVSGPKDTHFFDTTITFRQICIPIRLPLTTFPEEVGEYSLLKFIQTFSGPNSTPSGPQHPHLHSNGSLTHPIIILFNAMATQKRVIFLGHGQPANDVATFVLSACALASGCGAVFRGFTARTFPYANLTSLDEMEKVPGYIAGVTNPRFEDLPAWDVICNIETGKITISKDIEPAPPLGTTSPRGNAHSRPGLPRDHFSSGSLSYASGSMSNIAAVQALANSAANTDGAGAGAGTGTGSGSGSGSTPSSHAPGASVASESGAGAVGSRAASEADSQSITGGYSSSGVMGTLSRTGTTLSSGKEKSVNIEGRPDALDNLLIEDLVSAIQSRYGETYIRARIVDYAQFFGRVVSRHEEYFWGHTKIGWPSQPFLNGQLGSGLVYVDREMEMREIQINAMRAEGWRTSSAYALFRQDAIHREVTREIRTFDFVHQIQRLRRAKQLSHGESDLIFAMIAKSVKTPEQIVELLSHLPAHTGGLSPLAYGLYHPVPAVRNAMVEFFANLCTHPVARKLITNLSTFHRLALARLLNERELQINALRVAQGQQQGHNSQGQSGPGSGPGPHSRGGDSLANGTMQGGPSRLVPSSPPHPAPSHAPPPPPPSGLATRGKPEDKGDAVGGGGGGGGGSLGPSSGFSMLENGNLEHPRPAPAPPTPAPSHPPPPPPPLVNAPPPLQPPPISQIPPPPPPSAPASSSLFAKIANRARANSSVSIQSSGGSGGVSTGSAPVPVVPVPVPASRFSLAKQLDLPSQGTAAALSRTSSPATSAA</sequence>
<dbReference type="GO" id="GO:0005886">
    <property type="term" value="C:plasma membrane"/>
    <property type="evidence" value="ECO:0007669"/>
    <property type="project" value="TreeGrafter"/>
</dbReference>
<feature type="region of interest" description="Disordered" evidence="1">
    <location>
        <begin position="433"/>
        <end position="463"/>
    </location>
</feature>
<dbReference type="OrthoDB" id="66409at2759"/>
<proteinExistence type="predicted"/>
<organism evidence="3 4">
    <name type="scientific">Tilletia indica</name>
    <dbReference type="NCBI Taxonomy" id="43049"/>
    <lineage>
        <taxon>Eukaryota</taxon>
        <taxon>Fungi</taxon>
        <taxon>Dikarya</taxon>
        <taxon>Basidiomycota</taxon>
        <taxon>Ustilaginomycotina</taxon>
        <taxon>Exobasidiomycetes</taxon>
        <taxon>Tilletiales</taxon>
        <taxon>Tilletiaceae</taxon>
        <taxon>Tilletia</taxon>
    </lineage>
</organism>
<evidence type="ECO:0000259" key="2">
    <source>
        <dbReference type="PROSITE" id="PS50211"/>
    </source>
</evidence>
<reference evidence="3" key="2">
    <citation type="journal article" date="2019" name="IMA Fungus">
        <title>Genome sequencing and comparison of five Tilletia species to identify candidate genes for the detection of regulated species infecting wheat.</title>
        <authorList>
            <person name="Nguyen H.D.T."/>
            <person name="Sultana T."/>
            <person name="Kesanakurti P."/>
            <person name="Hambleton S."/>
        </authorList>
    </citation>
    <scope>NUCLEOTIDE SEQUENCE</scope>
    <source>
        <strain evidence="3">DAOMC 236416</strain>
    </source>
</reference>
<evidence type="ECO:0000256" key="1">
    <source>
        <dbReference type="SAM" id="MobiDB-lite"/>
    </source>
</evidence>
<dbReference type="Proteomes" id="UP000077521">
    <property type="component" value="Unassembled WGS sequence"/>
</dbReference>
<feature type="compositionally biased region" description="Gly residues" evidence="1">
    <location>
        <begin position="497"/>
        <end position="506"/>
    </location>
</feature>
<feature type="compositionally biased region" description="Low complexity" evidence="1">
    <location>
        <begin position="9"/>
        <end position="48"/>
    </location>
</feature>
<dbReference type="InterPro" id="IPR052809">
    <property type="entry name" value="Actin_polarity_regulatory"/>
</dbReference>
<dbReference type="Pfam" id="PF07792">
    <property type="entry name" value="Afi1"/>
    <property type="match status" value="1"/>
</dbReference>
<dbReference type="Pfam" id="PF08616">
    <property type="entry name" value="SPA"/>
    <property type="match status" value="1"/>
</dbReference>
<comment type="caution">
    <text evidence="3">The sequence shown here is derived from an EMBL/GenBank/DDBJ whole genome shotgun (WGS) entry which is preliminary data.</text>
</comment>
<name>A0A8T8T784_9BASI</name>
<dbReference type="PANTHER" id="PTHR28245">
    <property type="entry name" value="ARF3-INTERACTING PROTEIN 1"/>
    <property type="match status" value="1"/>
</dbReference>
<feature type="compositionally biased region" description="Low complexity" evidence="1">
    <location>
        <begin position="507"/>
        <end position="536"/>
    </location>
</feature>
<feature type="compositionally biased region" description="Gly residues" evidence="1">
    <location>
        <begin position="879"/>
        <end position="891"/>
    </location>
</feature>
<protein>
    <recommendedName>
        <fullName evidence="2">UDENN domain-containing protein</fullName>
    </recommendedName>
</protein>
<feature type="region of interest" description="Disordered" evidence="1">
    <location>
        <begin position="1010"/>
        <end position="1030"/>
    </location>
</feature>
<dbReference type="PANTHER" id="PTHR28245:SF1">
    <property type="entry name" value="ARF3-INTERACTING PROTEIN 1"/>
    <property type="match status" value="1"/>
</dbReference>
<keyword evidence="4" id="KW-1185">Reference proteome</keyword>
<feature type="compositionally biased region" description="Polar residues" evidence="1">
    <location>
        <begin position="537"/>
        <end position="550"/>
    </location>
</feature>
<feature type="domain" description="UDENN" evidence="2">
    <location>
        <begin position="58"/>
        <end position="655"/>
    </location>
</feature>
<dbReference type="InterPro" id="IPR012860">
    <property type="entry name" value="Afi1_N"/>
</dbReference>
<dbReference type="AlphaFoldDB" id="A0A8T8T784"/>
<dbReference type="InterPro" id="IPR037516">
    <property type="entry name" value="Tripartite_DENN"/>
</dbReference>
<reference evidence="3" key="1">
    <citation type="submission" date="2016-04" db="EMBL/GenBank/DDBJ databases">
        <authorList>
            <person name="Nguyen H.D."/>
            <person name="Samba Siva P."/>
            <person name="Cullis J."/>
            <person name="Levesque C.A."/>
            <person name="Hambleton S."/>
        </authorList>
    </citation>
    <scope>NUCLEOTIDE SEQUENCE</scope>
    <source>
        <strain evidence="3">DAOMC 236416</strain>
    </source>
</reference>
<feature type="compositionally biased region" description="Low complexity" evidence="1">
    <location>
        <begin position="805"/>
        <end position="816"/>
    </location>
</feature>
<gene>
    <name evidence="3" type="ORF">A4X13_0g2764</name>
</gene>
<feature type="region of interest" description="Disordered" evidence="1">
    <location>
        <begin position="805"/>
        <end position="995"/>
    </location>
</feature>
<dbReference type="PROSITE" id="PS50211">
    <property type="entry name" value="DENN"/>
    <property type="match status" value="1"/>
</dbReference>
<feature type="compositionally biased region" description="Pro residues" evidence="1">
    <location>
        <begin position="848"/>
        <end position="865"/>
    </location>
</feature>
<evidence type="ECO:0000313" key="3">
    <source>
        <dbReference type="EMBL" id="KAE8256247.1"/>
    </source>
</evidence>
<feature type="compositionally biased region" description="Pro residues" evidence="1">
    <location>
        <begin position="910"/>
        <end position="952"/>
    </location>
</feature>
<feature type="compositionally biased region" description="Low complexity" evidence="1">
    <location>
        <begin position="552"/>
        <end position="563"/>
    </location>
</feature>
<dbReference type="EMBL" id="LWDF02000139">
    <property type="protein sequence ID" value="KAE8256247.1"/>
    <property type="molecule type" value="Genomic_DNA"/>
</dbReference>
<dbReference type="GO" id="GO:0051666">
    <property type="term" value="P:actin cortical patch localization"/>
    <property type="evidence" value="ECO:0007669"/>
    <property type="project" value="TreeGrafter"/>
</dbReference>
<feature type="region of interest" description="Disordered" evidence="1">
    <location>
        <begin position="1"/>
        <end position="48"/>
    </location>
</feature>
<evidence type="ECO:0000313" key="4">
    <source>
        <dbReference type="Proteomes" id="UP000077521"/>
    </source>
</evidence>